<feature type="compositionally biased region" description="Polar residues" evidence="1">
    <location>
        <begin position="132"/>
        <end position="142"/>
    </location>
</feature>
<sequence length="176" mass="19228">MTLRSNGKDMSYTFSINIAKDLAIGEHTISLYLEDPEKLKSTPVVLGFTVKTTVDNHPSGGNETTDSAKDASANTKTAGVGNWLYIAIGIAGFVLLVLIVLLTVLLIKKRHPSAAREDSPSSGSDLEERETQISQNTASTVNMDEVATHDNPLFNSREITHDNDPFSDEFEEQDEM</sequence>
<reference evidence="3" key="1">
    <citation type="submission" date="2006-10" db="EMBL/GenBank/DDBJ databases">
        <authorList>
            <person name="Amadeo P."/>
            <person name="Zhao Q."/>
            <person name="Wortman J."/>
            <person name="Fraser-Liggett C."/>
            <person name="Carlton J."/>
        </authorList>
    </citation>
    <scope>NUCLEOTIDE SEQUENCE</scope>
    <source>
        <strain evidence="3">G3</strain>
    </source>
</reference>
<dbReference type="RefSeq" id="XP_001308446.1">
    <property type="nucleotide sequence ID" value="XM_001308445.1"/>
</dbReference>
<dbReference type="PANTHER" id="PTHR46155:SF1">
    <property type="entry name" value="BIFUNCTIONAL INHIBITOR_LIPID-TRANSFER PROTEIN_SEED STORAGE 2S ALBUMIN SUPERFAMILY PROTEIN"/>
    <property type="match status" value="1"/>
</dbReference>
<name>A2FHU3_TRIV3</name>
<protein>
    <submittedName>
        <fullName evidence="3">Uncharacterized protein</fullName>
    </submittedName>
</protein>
<reference evidence="3" key="2">
    <citation type="journal article" date="2007" name="Science">
        <title>Draft genome sequence of the sexually transmitted pathogen Trichomonas vaginalis.</title>
        <authorList>
            <person name="Carlton J.M."/>
            <person name="Hirt R.P."/>
            <person name="Silva J.C."/>
            <person name="Delcher A.L."/>
            <person name="Schatz M."/>
            <person name="Zhao Q."/>
            <person name="Wortman J.R."/>
            <person name="Bidwell S.L."/>
            <person name="Alsmark U.C.M."/>
            <person name="Besteiro S."/>
            <person name="Sicheritz-Ponten T."/>
            <person name="Noel C.J."/>
            <person name="Dacks J.B."/>
            <person name="Foster P.G."/>
            <person name="Simillion C."/>
            <person name="Van de Peer Y."/>
            <person name="Miranda-Saavedra D."/>
            <person name="Barton G.J."/>
            <person name="Westrop G.D."/>
            <person name="Mueller S."/>
            <person name="Dessi D."/>
            <person name="Fiori P.L."/>
            <person name="Ren Q."/>
            <person name="Paulsen I."/>
            <person name="Zhang H."/>
            <person name="Bastida-Corcuera F.D."/>
            <person name="Simoes-Barbosa A."/>
            <person name="Brown M.T."/>
            <person name="Hayes R.D."/>
            <person name="Mukherjee M."/>
            <person name="Okumura C.Y."/>
            <person name="Schneider R."/>
            <person name="Smith A.J."/>
            <person name="Vanacova S."/>
            <person name="Villalvazo M."/>
            <person name="Haas B.J."/>
            <person name="Pertea M."/>
            <person name="Feldblyum T.V."/>
            <person name="Utterback T.R."/>
            <person name="Shu C.L."/>
            <person name="Osoegawa K."/>
            <person name="de Jong P.J."/>
            <person name="Hrdy I."/>
            <person name="Horvathova L."/>
            <person name="Zubacova Z."/>
            <person name="Dolezal P."/>
            <person name="Malik S.B."/>
            <person name="Logsdon J.M. Jr."/>
            <person name="Henze K."/>
            <person name="Gupta A."/>
            <person name="Wang C.C."/>
            <person name="Dunne R.L."/>
            <person name="Upcroft J.A."/>
            <person name="Upcroft P."/>
            <person name="White O."/>
            <person name="Salzberg S.L."/>
            <person name="Tang P."/>
            <person name="Chiu C.-H."/>
            <person name="Lee Y.-S."/>
            <person name="Embley T.M."/>
            <person name="Coombs G.H."/>
            <person name="Mottram J.C."/>
            <person name="Tachezy J."/>
            <person name="Fraser-Liggett C.M."/>
            <person name="Johnson P.J."/>
        </authorList>
    </citation>
    <scope>NUCLEOTIDE SEQUENCE [LARGE SCALE GENOMIC DNA]</scope>
    <source>
        <strain evidence="3">G3</strain>
    </source>
</reference>
<proteinExistence type="predicted"/>
<keyword evidence="2" id="KW-1133">Transmembrane helix</keyword>
<gene>
    <name evidence="3" type="ORF">TVAG_310880</name>
</gene>
<feature type="transmembrane region" description="Helical" evidence="2">
    <location>
        <begin position="83"/>
        <end position="107"/>
    </location>
</feature>
<feature type="region of interest" description="Disordered" evidence="1">
    <location>
        <begin position="113"/>
        <end position="176"/>
    </location>
</feature>
<dbReference type="VEuPathDB" id="TrichDB:TVAGG3_0780460"/>
<evidence type="ECO:0000256" key="1">
    <source>
        <dbReference type="SAM" id="MobiDB-lite"/>
    </source>
</evidence>
<dbReference type="VEuPathDB" id="TrichDB:TVAG_310880"/>
<dbReference type="Proteomes" id="UP000001542">
    <property type="component" value="Unassembled WGS sequence"/>
</dbReference>
<dbReference type="AlphaFoldDB" id="A2FHU3"/>
<keyword evidence="2" id="KW-0472">Membrane</keyword>
<dbReference type="PANTHER" id="PTHR46155">
    <property type="entry name" value="BIFUNCTIONAL INHIBITOR/LIPID-TRANSFER PROTEIN/SEED STORAGE 2S ALBUMIN SUPERFAMILY PROTEIN"/>
    <property type="match status" value="1"/>
</dbReference>
<dbReference type="KEGG" id="tva:4753273"/>
<keyword evidence="2" id="KW-0812">Transmembrane</keyword>
<keyword evidence="4" id="KW-1185">Reference proteome</keyword>
<evidence type="ECO:0000313" key="4">
    <source>
        <dbReference type="Proteomes" id="UP000001542"/>
    </source>
</evidence>
<organism evidence="3 4">
    <name type="scientific">Trichomonas vaginalis (strain ATCC PRA-98 / G3)</name>
    <dbReference type="NCBI Taxonomy" id="412133"/>
    <lineage>
        <taxon>Eukaryota</taxon>
        <taxon>Metamonada</taxon>
        <taxon>Parabasalia</taxon>
        <taxon>Trichomonadida</taxon>
        <taxon>Trichomonadidae</taxon>
        <taxon>Trichomonas</taxon>
    </lineage>
</organism>
<evidence type="ECO:0000256" key="2">
    <source>
        <dbReference type="SAM" id="Phobius"/>
    </source>
</evidence>
<accession>A2FHU3</accession>
<dbReference type="EMBL" id="DS113801">
    <property type="protein sequence ID" value="EAX95516.1"/>
    <property type="molecule type" value="Genomic_DNA"/>
</dbReference>
<dbReference type="InParanoid" id="A2FHU3"/>
<evidence type="ECO:0000313" key="3">
    <source>
        <dbReference type="EMBL" id="EAX95516.1"/>
    </source>
</evidence>
<feature type="compositionally biased region" description="Acidic residues" evidence="1">
    <location>
        <begin position="165"/>
        <end position="176"/>
    </location>
</feature>